<gene>
    <name evidence="2" type="ORF">MWG07_12480</name>
</gene>
<feature type="coiled-coil region" evidence="1">
    <location>
        <begin position="39"/>
        <end position="76"/>
    </location>
</feature>
<dbReference type="RefSeq" id="WP_123539863.1">
    <property type="nucleotide sequence ID" value="NZ_JAMGTK010000046.1"/>
</dbReference>
<reference evidence="2" key="2">
    <citation type="submission" date="2022-04" db="EMBL/GenBank/DDBJ databases">
        <authorList>
            <person name="Livingstone P.G."/>
        </authorList>
    </citation>
    <scope>NUCLEOTIDE SEQUENCE</scope>
    <source>
        <strain evidence="2">BRON_8</strain>
    </source>
</reference>
<keyword evidence="3" id="KW-1185">Reference proteome</keyword>
<keyword evidence="1" id="KW-0175">Coiled coil</keyword>
<reference evidence="2" key="1">
    <citation type="journal article" date="2022" name="Gene">
        <title>A genome-led study on the pathogenesis of Fusobacterium necrophorum infections.</title>
        <authorList>
            <person name="Thapa G."/>
            <person name="Jayal A."/>
            <person name="Sikazwe E."/>
            <person name="Perry T."/>
            <person name="Mohammed Al Balushi A."/>
            <person name="Livingstone P."/>
        </authorList>
    </citation>
    <scope>NUCLEOTIDE SEQUENCE</scope>
    <source>
        <strain evidence="2">BRON_8</strain>
    </source>
</reference>
<evidence type="ECO:0000313" key="2">
    <source>
        <dbReference type="EMBL" id="MDK4513066.1"/>
    </source>
</evidence>
<dbReference type="EMBL" id="JAMGTK010000046">
    <property type="protein sequence ID" value="MDK4513066.1"/>
    <property type="molecule type" value="Genomic_DNA"/>
</dbReference>
<sequence length="93" mass="11124">MEKFEENELKEIARKTWEAVSEILPKGNEIKIGNEFYVKKKASTEMEEFLLEIEVFKKKMQELEFTYKEVAELTKEFIKARVVELPKYCNLKV</sequence>
<proteinExistence type="predicted"/>
<dbReference type="Proteomes" id="UP001173223">
    <property type="component" value="Unassembled WGS sequence"/>
</dbReference>
<name>A0AAW6WEZ6_9FUSO</name>
<dbReference type="AlphaFoldDB" id="A0AAW6WEZ6"/>
<comment type="caution">
    <text evidence="2">The sequence shown here is derived from an EMBL/GenBank/DDBJ whole genome shotgun (WGS) entry which is preliminary data.</text>
</comment>
<evidence type="ECO:0000256" key="1">
    <source>
        <dbReference type="SAM" id="Coils"/>
    </source>
</evidence>
<protein>
    <submittedName>
        <fullName evidence="2">Uncharacterized protein</fullName>
    </submittedName>
</protein>
<evidence type="ECO:0000313" key="3">
    <source>
        <dbReference type="Proteomes" id="UP001173223"/>
    </source>
</evidence>
<organism evidence="2 3">
    <name type="scientific">Fusobacterium necrophorum</name>
    <dbReference type="NCBI Taxonomy" id="859"/>
    <lineage>
        <taxon>Bacteria</taxon>
        <taxon>Fusobacteriati</taxon>
        <taxon>Fusobacteriota</taxon>
        <taxon>Fusobacteriia</taxon>
        <taxon>Fusobacteriales</taxon>
        <taxon>Fusobacteriaceae</taxon>
        <taxon>Fusobacterium</taxon>
    </lineage>
</organism>
<accession>A0AAW6WEZ6</accession>